<dbReference type="SUPFAM" id="SSF53474">
    <property type="entry name" value="alpha/beta-Hydrolases"/>
    <property type="match status" value="1"/>
</dbReference>
<feature type="domain" description="Serine aminopeptidase S33" evidence="1">
    <location>
        <begin position="69"/>
        <end position="184"/>
    </location>
</feature>
<sequence length="272" mass="29807">MSALPLLLLPLAAYLVAALYVYAVQERVVYAPDRLLRATPAEAGLPYEDVLLTAEDGVGLHGWWVPHPEPRGTLLFAHGNAGNVSDRLDSLRLFHELGLATLIVDYRGYGRSEGRPSEAGTYRDIAAAWRHLVETRGADPARTVLLGRSLGGPIAAWLAARVRPAGLVLEGTFTSLVDMARLHYPWLPVRWLARIRYDTLASVRRLADVPLLVVHSVDDAVVPCAFGRALYRAAPPPKRFLALHGPHAEAHLASLRRYRAGLERFLAETLGG</sequence>
<name>A0A3N1XZW5_9GAMM</name>
<protein>
    <recommendedName>
        <fullName evidence="1">Serine aminopeptidase S33 domain-containing protein</fullName>
    </recommendedName>
</protein>
<gene>
    <name evidence="2" type="ORF">EDC57_1335</name>
</gene>
<accession>A0A3N1XZW5</accession>
<proteinExistence type="predicted"/>
<dbReference type="InterPro" id="IPR029058">
    <property type="entry name" value="AB_hydrolase_fold"/>
</dbReference>
<reference evidence="2 3" key="1">
    <citation type="submission" date="2018-11" db="EMBL/GenBank/DDBJ databases">
        <title>Genomic Encyclopedia of Type Strains, Phase IV (KMG-IV): sequencing the most valuable type-strain genomes for metagenomic binning, comparative biology and taxonomic classification.</title>
        <authorList>
            <person name="Goeker M."/>
        </authorList>
    </citation>
    <scope>NUCLEOTIDE SEQUENCE [LARGE SCALE GENOMIC DNA]</scope>
    <source>
        <strain evidence="2 3">DSM 100275</strain>
    </source>
</reference>
<organism evidence="2 3">
    <name type="scientific">Inmirania thermothiophila</name>
    <dbReference type="NCBI Taxonomy" id="1750597"/>
    <lineage>
        <taxon>Bacteria</taxon>
        <taxon>Pseudomonadati</taxon>
        <taxon>Pseudomonadota</taxon>
        <taxon>Gammaproteobacteria</taxon>
        <taxon>Chromatiales</taxon>
        <taxon>Ectothiorhodospiraceae</taxon>
        <taxon>Inmirania</taxon>
    </lineage>
</organism>
<dbReference type="AlphaFoldDB" id="A0A3N1XZW5"/>
<dbReference type="Pfam" id="PF12146">
    <property type="entry name" value="Hydrolase_4"/>
    <property type="match status" value="1"/>
</dbReference>
<dbReference type="PANTHER" id="PTHR12277:SF81">
    <property type="entry name" value="PROTEIN ABHD13"/>
    <property type="match status" value="1"/>
</dbReference>
<evidence type="ECO:0000313" key="2">
    <source>
        <dbReference type="EMBL" id="ROR32144.1"/>
    </source>
</evidence>
<dbReference type="EMBL" id="RJVI01000002">
    <property type="protein sequence ID" value="ROR32144.1"/>
    <property type="molecule type" value="Genomic_DNA"/>
</dbReference>
<evidence type="ECO:0000313" key="3">
    <source>
        <dbReference type="Proteomes" id="UP000276634"/>
    </source>
</evidence>
<keyword evidence="3" id="KW-1185">Reference proteome</keyword>
<dbReference type="OrthoDB" id="9798884at2"/>
<dbReference type="RefSeq" id="WP_123401118.1">
    <property type="nucleotide sequence ID" value="NZ_RJVI01000002.1"/>
</dbReference>
<evidence type="ECO:0000259" key="1">
    <source>
        <dbReference type="Pfam" id="PF12146"/>
    </source>
</evidence>
<dbReference type="Gene3D" id="3.40.50.1820">
    <property type="entry name" value="alpha/beta hydrolase"/>
    <property type="match status" value="1"/>
</dbReference>
<dbReference type="Proteomes" id="UP000276634">
    <property type="component" value="Unassembled WGS sequence"/>
</dbReference>
<dbReference type="PANTHER" id="PTHR12277">
    <property type="entry name" value="ALPHA/BETA HYDROLASE DOMAIN-CONTAINING PROTEIN"/>
    <property type="match status" value="1"/>
</dbReference>
<comment type="caution">
    <text evidence="2">The sequence shown here is derived from an EMBL/GenBank/DDBJ whole genome shotgun (WGS) entry which is preliminary data.</text>
</comment>
<dbReference type="InterPro" id="IPR022742">
    <property type="entry name" value="Hydrolase_4"/>
</dbReference>